<protein>
    <recommendedName>
        <fullName evidence="4">Pectate lyase superfamily protein domain-containing protein</fullName>
    </recommendedName>
</protein>
<feature type="chain" id="PRO_5045520759" description="Pectate lyase superfamily protein domain-containing protein" evidence="1">
    <location>
        <begin position="23"/>
        <end position="749"/>
    </location>
</feature>
<feature type="signal peptide" evidence="1">
    <location>
        <begin position="1"/>
        <end position="22"/>
    </location>
</feature>
<accession>A0ABS3YHN9</accession>
<evidence type="ECO:0000313" key="3">
    <source>
        <dbReference type="Proteomes" id="UP000679126"/>
    </source>
</evidence>
<dbReference type="Proteomes" id="UP000679126">
    <property type="component" value="Unassembled WGS sequence"/>
</dbReference>
<reference evidence="3" key="1">
    <citation type="submission" date="2021-03" db="EMBL/GenBank/DDBJ databases">
        <title>Assistant Professor.</title>
        <authorList>
            <person name="Huq M.A."/>
        </authorList>
    </citation>
    <scope>NUCLEOTIDE SEQUENCE [LARGE SCALE GENOMIC DNA]</scope>
    <source>
        <strain evidence="3">MAH-28</strain>
    </source>
</reference>
<keyword evidence="3" id="KW-1185">Reference proteome</keyword>
<evidence type="ECO:0000256" key="1">
    <source>
        <dbReference type="SAM" id="SignalP"/>
    </source>
</evidence>
<dbReference type="RefSeq" id="WP_209147278.1">
    <property type="nucleotide sequence ID" value="NZ_JAGHKP010000003.1"/>
</dbReference>
<gene>
    <name evidence="2" type="ORF">J7I43_18175</name>
</gene>
<sequence length="749" mass="82999">MQRRQMLNALGLTLAAGFPAAAAVPVAKESASALLYPDVQSMKAAKRPVEGALVQTAGYFMPGDGGAAVYRYNNADGYTLIPQTFVNYKMFGAVCDGKNDDGVQIKAAHEFANLHNIPVINHGGEFWIKQTTGVPVLTNVHWGQTIFHIDERYNARNAARFEIKSRLQSRKITLDQAAKAQLLKDLKPGVKLLPAMAPYSNCLVFIADDKDRIGLRAGERFTGQSWAREDFFYVEEHGRLIGDLAWSFKDYTSLYAVPCEDHYLIMEGGSFYLSGNSPGKKNGTKYEGYWRCGIQVSRSRTIIRQQWVGLEPGANDVAMNPRGGFYSMSKVYDVTLQDIRLIPWEQDREGTERDVPAGTYGLSCNRTLKARFIRVTAEGGPVHWGVFGTNLNKHFFIDQCALNRVDVHFHCWHLHIKDSSIGYRGITVTGGGDLFIENTTVWSRNFVSFRRDFGAKWDGAIYVRNCRYIPSATGETAVLEFNPADFTYNYPIGFGRTVRVEGLVIDYSNQPASKGVCWLMRTPAFSKMKSGDHMFFPHAVSFRDVVVEGRAQGVRLLNIPTPQDYRQPSPGGFAGGQLTPNASLVFEQVMLEKADNLLIGSGGSYSDEHALCPEVHIVNCHHVSAKIDAMADLRVERSEVNGLRLALKGSVALADCKLRAGEQGMDIKAGGGAGLTNCTLYAPVVNGEARPEKTDRYGFVQLNKMVRFNHLNTRLGADIVAYCKTKGISLLPKFIGMLQGHHELEKETV</sequence>
<dbReference type="EMBL" id="JAGHKP010000003">
    <property type="protein sequence ID" value="MBO9154159.1"/>
    <property type="molecule type" value="Genomic_DNA"/>
</dbReference>
<evidence type="ECO:0008006" key="4">
    <source>
        <dbReference type="Google" id="ProtNLM"/>
    </source>
</evidence>
<proteinExistence type="predicted"/>
<keyword evidence="1" id="KW-0732">Signal</keyword>
<organism evidence="2 3">
    <name type="scientific">Chitinophaga chungangae</name>
    <dbReference type="NCBI Taxonomy" id="2821488"/>
    <lineage>
        <taxon>Bacteria</taxon>
        <taxon>Pseudomonadati</taxon>
        <taxon>Bacteroidota</taxon>
        <taxon>Chitinophagia</taxon>
        <taxon>Chitinophagales</taxon>
        <taxon>Chitinophagaceae</taxon>
        <taxon>Chitinophaga</taxon>
    </lineage>
</organism>
<evidence type="ECO:0000313" key="2">
    <source>
        <dbReference type="EMBL" id="MBO9154159.1"/>
    </source>
</evidence>
<name>A0ABS3YHN9_9BACT</name>
<comment type="caution">
    <text evidence="2">The sequence shown here is derived from an EMBL/GenBank/DDBJ whole genome shotgun (WGS) entry which is preliminary data.</text>
</comment>